<organism evidence="5 6">
    <name type="scientific">Eimeria acervulina</name>
    <name type="common">Coccidian parasite</name>
    <dbReference type="NCBI Taxonomy" id="5801"/>
    <lineage>
        <taxon>Eukaryota</taxon>
        <taxon>Sar</taxon>
        <taxon>Alveolata</taxon>
        <taxon>Apicomplexa</taxon>
        <taxon>Conoidasida</taxon>
        <taxon>Coccidia</taxon>
        <taxon>Eucoccidiorida</taxon>
        <taxon>Eimeriorina</taxon>
        <taxon>Eimeriidae</taxon>
        <taxon>Eimeria</taxon>
    </lineage>
</organism>
<evidence type="ECO:0000313" key="5">
    <source>
        <dbReference type="EMBL" id="CDI76223.1"/>
    </source>
</evidence>
<evidence type="ECO:0000259" key="4">
    <source>
        <dbReference type="PROSITE" id="PS50832"/>
    </source>
</evidence>
<dbReference type="GO" id="GO:0003723">
    <property type="term" value="F:RNA binding"/>
    <property type="evidence" value="ECO:0007669"/>
    <property type="project" value="InterPro"/>
</dbReference>
<dbReference type="VEuPathDB" id="ToxoDB:EAH_00016820"/>
<dbReference type="RefSeq" id="XP_013253201.1">
    <property type="nucleotide sequence ID" value="XM_013397747.1"/>
</dbReference>
<evidence type="ECO:0000256" key="1">
    <source>
        <dbReference type="PROSITE-ProRule" id="PRU00181"/>
    </source>
</evidence>
<keyword evidence="1" id="KW-0396">Initiation factor</keyword>
<dbReference type="GeneID" id="25269752"/>
<keyword evidence="1" id="KW-0648">Protein biosynthesis</keyword>
<dbReference type="GO" id="GO:0003743">
    <property type="term" value="F:translation initiation factor activity"/>
    <property type="evidence" value="ECO:0007669"/>
    <property type="project" value="UniProtKB-UniRule"/>
</dbReference>
<dbReference type="InterPro" id="IPR006196">
    <property type="entry name" value="RNA-binding_domain_S1_IF1"/>
</dbReference>
<dbReference type="AlphaFoldDB" id="U6GA60"/>
<evidence type="ECO:0000256" key="2">
    <source>
        <dbReference type="SAM" id="MobiDB-lite"/>
    </source>
</evidence>
<protein>
    <recommendedName>
        <fullName evidence="4">S1-like domain-containing protein</fullName>
    </recommendedName>
</protein>
<accession>U6GA60</accession>
<evidence type="ECO:0000256" key="3">
    <source>
        <dbReference type="SAM" id="SignalP"/>
    </source>
</evidence>
<dbReference type="InterPro" id="IPR012340">
    <property type="entry name" value="NA-bd_OB-fold"/>
</dbReference>
<proteinExistence type="predicted"/>
<dbReference type="OrthoDB" id="1714886at2759"/>
<dbReference type="EMBL" id="HG670337">
    <property type="protein sequence ID" value="CDI76223.1"/>
    <property type="molecule type" value="Genomic_DNA"/>
</dbReference>
<reference evidence="5" key="1">
    <citation type="submission" date="2013-10" db="EMBL/GenBank/DDBJ databases">
        <title>Genomic analysis of the causative agents of coccidiosis in chickens.</title>
        <authorList>
            <person name="Reid A.J."/>
            <person name="Blake D."/>
            <person name="Billington K."/>
            <person name="Browne H."/>
            <person name="Dunn M."/>
            <person name="Hung S."/>
            <person name="Kawahara F."/>
            <person name="Miranda-Saavedra D."/>
            <person name="Mourier T."/>
            <person name="Nagra H."/>
            <person name="Otto T.D."/>
            <person name="Rawlings N."/>
            <person name="Sanchez A."/>
            <person name="Sanders M."/>
            <person name="Subramaniam C."/>
            <person name="Tay Y."/>
            <person name="Dear P."/>
            <person name="Doerig C."/>
            <person name="Gruber A."/>
            <person name="Parkinson J."/>
            <person name="Shirley M."/>
            <person name="Wan K.L."/>
            <person name="Berriman M."/>
            <person name="Tomley F."/>
            <person name="Pain A."/>
        </authorList>
    </citation>
    <scope>NUCLEOTIDE SEQUENCE</scope>
    <source>
        <strain evidence="5">Houghton</strain>
    </source>
</reference>
<feature type="region of interest" description="Disordered" evidence="2">
    <location>
        <begin position="112"/>
        <end position="174"/>
    </location>
</feature>
<keyword evidence="6" id="KW-1185">Reference proteome</keyword>
<keyword evidence="3" id="KW-0732">Signal</keyword>
<sequence length="290" mass="30116">MLAGFDGSISSWSRTSVKHFLIISILINPLLSCCALSLQQTTPNRGPPLHQNPRGPPRACPGSLIWGAPLPFSKYLGGPPGGGPSPKALSFINLAVYPRCFKSECGGPQGGGPLGAPMGAPRGPHRVAPPVFAKGGASSPTRGASRRRQRGQKEQQQSSSSSSSSSSSNGSSKREKDCLSLAGRVVACLPGGRFKVQLESAAAAAAAAAGLSPVFGDTLEAPLGLRDKMIMCSLSGKLRINRVYVHLHDFVVLQTNPLSPQEGRIVFRIKDNPAAAAADDDDAAAADAHH</sequence>
<reference evidence="5" key="2">
    <citation type="submission" date="2013-10" db="EMBL/GenBank/DDBJ databases">
        <authorList>
            <person name="Aslett M."/>
        </authorList>
    </citation>
    <scope>NUCLEOTIDE SEQUENCE</scope>
    <source>
        <strain evidence="5">Houghton</strain>
    </source>
</reference>
<dbReference type="Proteomes" id="UP000018050">
    <property type="component" value="Unassembled WGS sequence"/>
</dbReference>
<dbReference type="Gene3D" id="2.40.50.140">
    <property type="entry name" value="Nucleic acid-binding proteins"/>
    <property type="match status" value="1"/>
</dbReference>
<gene>
    <name evidence="5" type="ORF">EAH_00016820</name>
</gene>
<feature type="domain" description="S1-like" evidence="4">
    <location>
        <begin position="231"/>
        <end position="270"/>
    </location>
</feature>
<dbReference type="SUPFAM" id="SSF50249">
    <property type="entry name" value="Nucleic acid-binding proteins"/>
    <property type="match status" value="1"/>
</dbReference>
<feature type="chain" id="PRO_5004670390" description="S1-like domain-containing protein" evidence="3">
    <location>
        <begin position="36"/>
        <end position="290"/>
    </location>
</feature>
<name>U6GA60_EIMAC</name>
<feature type="signal peptide" evidence="3">
    <location>
        <begin position="1"/>
        <end position="35"/>
    </location>
</feature>
<dbReference type="PROSITE" id="PS50832">
    <property type="entry name" value="S1_IF1_TYPE"/>
    <property type="match status" value="1"/>
</dbReference>
<evidence type="ECO:0000313" key="6">
    <source>
        <dbReference type="Proteomes" id="UP000018050"/>
    </source>
</evidence>
<feature type="compositionally biased region" description="Low complexity" evidence="2">
    <location>
        <begin position="154"/>
        <end position="171"/>
    </location>
</feature>